<evidence type="ECO:0000313" key="2">
    <source>
        <dbReference type="Proteomes" id="UP001163223"/>
    </source>
</evidence>
<protein>
    <submittedName>
        <fullName evidence="1">Amino acid ABC transporter permease</fullName>
    </submittedName>
</protein>
<dbReference type="Proteomes" id="UP001163223">
    <property type="component" value="Chromosome"/>
</dbReference>
<name>A0ACD4NY62_9HYPH</name>
<gene>
    <name evidence="1" type="ORF">OXU80_21295</name>
</gene>
<reference evidence="1" key="1">
    <citation type="submission" date="2022-11" db="EMBL/GenBank/DDBJ databases">
        <title>beta-Carotene-producing bacterium, Jeongeuplla avenae sp. nov., alleviates the salt stress of Arabidopsis seedlings.</title>
        <authorList>
            <person name="Jiang L."/>
            <person name="Lee J."/>
        </authorList>
    </citation>
    <scope>NUCLEOTIDE SEQUENCE</scope>
    <source>
        <strain evidence="1">DY_R2A_6</strain>
    </source>
</reference>
<sequence length="290" mass="30437">MPSGAPSAPPPAGRRPAIVPPWGLVLIIGGLAGAGLILADASLRQIATTLSRGLLVTILVALGAYVGAVLLGLLVALAGRSRSRVLSNAARVYVEVVRGVPVLVLLFWIAFVGAPLLVEGANLLLSPLVSAGWAREILVRDVSLLARAVIALVIAYSAFIAEIVRAGIEAVGRGQVEAAEALGLRRWPVMRLVVLPQAIRTVMPALGNEFVAMVKDSSLVSVLGVADITQIAKVTAAGNFRFFETYTVLAYFYLLMTVSLSLALRRLERRLSSRGAGARPGGQIERVPGV</sequence>
<evidence type="ECO:0000313" key="1">
    <source>
        <dbReference type="EMBL" id="WAJ31548.1"/>
    </source>
</evidence>
<organism evidence="1 2">
    <name type="scientific">Antarcticirhabdus aurantiaca</name>
    <dbReference type="NCBI Taxonomy" id="2606717"/>
    <lineage>
        <taxon>Bacteria</taxon>
        <taxon>Pseudomonadati</taxon>
        <taxon>Pseudomonadota</taxon>
        <taxon>Alphaproteobacteria</taxon>
        <taxon>Hyphomicrobiales</taxon>
        <taxon>Aurantimonadaceae</taxon>
        <taxon>Antarcticirhabdus</taxon>
    </lineage>
</organism>
<accession>A0ACD4NY62</accession>
<keyword evidence="2" id="KW-1185">Reference proteome</keyword>
<proteinExistence type="predicted"/>
<dbReference type="EMBL" id="CP113520">
    <property type="protein sequence ID" value="WAJ31548.1"/>
    <property type="molecule type" value="Genomic_DNA"/>
</dbReference>